<dbReference type="OrthoDB" id="100846at2157"/>
<dbReference type="RefSeq" id="WP_008007273.1">
    <property type="nucleotide sequence ID" value="NZ_AOJG01000036.1"/>
</dbReference>
<dbReference type="AlphaFoldDB" id="M0NL57"/>
<gene>
    <name evidence="1" type="ORF">C469_13080</name>
</gene>
<sequence>MKDKIRRVYRIFRDEGLRQTVRSVSGYTTNNIHRVYPRSLLGILLNSTRPSSYIWEFDWDICCVLDGCRYDTFEQVYKGESTQIRSVGSTSQTWIPRTFSEIDTSNVAYISANAFSRRANPDDLAYYHLEPVQKTDYGIETVSPEILAKRAINIWRERDQWDVDQIVVHFMQPHVPFRMLPELFEQFEDSWGSSVWKQLQSSDIDRSRFFEAYRDNLSWVLEDGVDPILNNCDARIAMTADHGNAAGEWGYYGHPRNAPVSSVRNVPWATVEGTDEGTISTEVNHNHKNVNLERQLEALGYR</sequence>
<name>M0NL57_9EURY</name>
<keyword evidence="2" id="KW-1185">Reference proteome</keyword>
<dbReference type="InterPro" id="IPR017850">
    <property type="entry name" value="Alkaline_phosphatase_core_sf"/>
</dbReference>
<dbReference type="Proteomes" id="UP000011650">
    <property type="component" value="Unassembled WGS sequence"/>
</dbReference>
<dbReference type="Gene3D" id="3.40.720.10">
    <property type="entry name" value="Alkaline Phosphatase, subunit A"/>
    <property type="match status" value="1"/>
</dbReference>
<organism evidence="1 2">
    <name type="scientific">Halorubrum lipolyticum DSM 21995</name>
    <dbReference type="NCBI Taxonomy" id="1227482"/>
    <lineage>
        <taxon>Archaea</taxon>
        <taxon>Methanobacteriati</taxon>
        <taxon>Methanobacteriota</taxon>
        <taxon>Stenosarchaea group</taxon>
        <taxon>Halobacteria</taxon>
        <taxon>Halobacteriales</taxon>
        <taxon>Haloferacaceae</taxon>
        <taxon>Halorubrum</taxon>
    </lineage>
</organism>
<evidence type="ECO:0008006" key="3">
    <source>
        <dbReference type="Google" id="ProtNLM"/>
    </source>
</evidence>
<evidence type="ECO:0000313" key="1">
    <source>
        <dbReference type="EMBL" id="EMA58521.1"/>
    </source>
</evidence>
<reference evidence="1 2" key="1">
    <citation type="journal article" date="2014" name="PLoS Genet.">
        <title>Phylogenetically driven sequencing of extremely halophilic archaea reveals strategies for static and dynamic osmo-response.</title>
        <authorList>
            <person name="Becker E.A."/>
            <person name="Seitzer P.M."/>
            <person name="Tritt A."/>
            <person name="Larsen D."/>
            <person name="Krusor M."/>
            <person name="Yao A.I."/>
            <person name="Wu D."/>
            <person name="Madern D."/>
            <person name="Eisen J.A."/>
            <person name="Darling A.E."/>
            <person name="Facciotti M.T."/>
        </authorList>
    </citation>
    <scope>NUCLEOTIDE SEQUENCE [LARGE SCALE GENOMIC DNA]</scope>
    <source>
        <strain evidence="1 2">DSM 21995</strain>
    </source>
</reference>
<accession>M0NL57</accession>
<dbReference type="EMBL" id="AOJG01000036">
    <property type="protein sequence ID" value="EMA58521.1"/>
    <property type="molecule type" value="Genomic_DNA"/>
</dbReference>
<comment type="caution">
    <text evidence="1">The sequence shown here is derived from an EMBL/GenBank/DDBJ whole genome shotgun (WGS) entry which is preliminary data.</text>
</comment>
<evidence type="ECO:0000313" key="2">
    <source>
        <dbReference type="Proteomes" id="UP000011650"/>
    </source>
</evidence>
<dbReference type="SUPFAM" id="SSF53649">
    <property type="entry name" value="Alkaline phosphatase-like"/>
    <property type="match status" value="1"/>
</dbReference>
<protein>
    <recommendedName>
        <fullName evidence="3">Sulfatase N-terminal domain-containing protein</fullName>
    </recommendedName>
</protein>
<proteinExistence type="predicted"/>